<evidence type="ECO:0000256" key="4">
    <source>
        <dbReference type="ARBA" id="ARBA00023163"/>
    </source>
</evidence>
<proteinExistence type="predicted"/>
<feature type="domain" description="HTH myb-type" evidence="8">
    <location>
        <begin position="29"/>
        <end position="74"/>
    </location>
</feature>
<dbReference type="Pfam" id="PF00249">
    <property type="entry name" value="Myb_DNA-binding"/>
    <property type="match status" value="1"/>
</dbReference>
<keyword evidence="2" id="KW-0805">Transcription regulation</keyword>
<accession>A0ABD1S3N3</accession>
<comment type="subcellular location">
    <subcellularLocation>
        <location evidence="1">Nucleus</location>
    </subcellularLocation>
</comment>
<dbReference type="PROSITE" id="PS51294">
    <property type="entry name" value="HTH_MYB"/>
    <property type="match status" value="1"/>
</dbReference>
<dbReference type="InterPro" id="IPR009057">
    <property type="entry name" value="Homeodomain-like_sf"/>
</dbReference>
<feature type="compositionally biased region" description="Basic and acidic residues" evidence="6">
    <location>
        <begin position="20"/>
        <end position="29"/>
    </location>
</feature>
<sequence length="199" mass="21841">MADSKHSSSDESFTGFQEVSSKESGTELSKDEEALVIRMFNLVGERWSLIAGRIPGRTAEDIEKYWNSRYSTMGSSPKESPTPYKTPPHPLPDVAPSHPLPTIVAQLARSASTNNFIYSLEHGGVGTSRSWFIYDELARATNGFSANNLLGKDGFGCVYKEVLAYGREIDVKQLKAGGGQESVSSELKWRSLAEYIIGI</sequence>
<feature type="region of interest" description="Disordered" evidence="6">
    <location>
        <begin position="1"/>
        <end position="29"/>
    </location>
</feature>
<dbReference type="SUPFAM" id="SSF56112">
    <property type="entry name" value="Protein kinase-like (PK-like)"/>
    <property type="match status" value="1"/>
</dbReference>
<dbReference type="FunFam" id="1.10.10.60:FF:000160">
    <property type="entry name" value="MYB-like transcription factor"/>
    <property type="match status" value="1"/>
</dbReference>
<dbReference type="SUPFAM" id="SSF46689">
    <property type="entry name" value="Homeodomain-like"/>
    <property type="match status" value="1"/>
</dbReference>
<dbReference type="PANTHER" id="PTHR47998">
    <property type="entry name" value="TRANSCRIPTION FACTOR MYB51-LIKE ISOFORM X1"/>
    <property type="match status" value="1"/>
</dbReference>
<dbReference type="InterPro" id="IPR001005">
    <property type="entry name" value="SANT/Myb"/>
</dbReference>
<reference evidence="10" key="1">
    <citation type="submission" date="2024-07" db="EMBL/GenBank/DDBJ databases">
        <title>Two chromosome-level genome assemblies of Korean endemic species Abeliophyllum distichum and Forsythia ovata (Oleaceae).</title>
        <authorList>
            <person name="Jang H."/>
        </authorList>
    </citation>
    <scope>NUCLEOTIDE SEQUENCE [LARGE SCALE GENOMIC DNA]</scope>
</reference>
<evidence type="ECO:0000256" key="1">
    <source>
        <dbReference type="ARBA" id="ARBA00004123"/>
    </source>
</evidence>
<feature type="compositionally biased region" description="Polar residues" evidence="6">
    <location>
        <begin position="10"/>
        <end position="19"/>
    </location>
</feature>
<gene>
    <name evidence="9" type="ORF">Fot_39099</name>
</gene>
<protein>
    <submittedName>
        <fullName evidence="9">Triptychon and cpc</fullName>
    </submittedName>
</protein>
<evidence type="ECO:0000256" key="2">
    <source>
        <dbReference type="ARBA" id="ARBA00023015"/>
    </source>
</evidence>
<dbReference type="AlphaFoldDB" id="A0ABD1S3N3"/>
<dbReference type="GO" id="GO:0048731">
    <property type="term" value="P:system development"/>
    <property type="evidence" value="ECO:0007669"/>
    <property type="project" value="UniProtKB-ARBA"/>
</dbReference>
<dbReference type="GO" id="GO:0090558">
    <property type="term" value="P:plant epidermis development"/>
    <property type="evidence" value="ECO:0007669"/>
    <property type="project" value="UniProtKB-ARBA"/>
</dbReference>
<evidence type="ECO:0000313" key="10">
    <source>
        <dbReference type="Proteomes" id="UP001604277"/>
    </source>
</evidence>
<dbReference type="Proteomes" id="UP001604277">
    <property type="component" value="Unassembled WGS sequence"/>
</dbReference>
<evidence type="ECO:0000256" key="5">
    <source>
        <dbReference type="ARBA" id="ARBA00023242"/>
    </source>
</evidence>
<dbReference type="GO" id="GO:0030154">
    <property type="term" value="P:cell differentiation"/>
    <property type="evidence" value="ECO:0007669"/>
    <property type="project" value="UniProtKB-ARBA"/>
</dbReference>
<keyword evidence="5" id="KW-0539">Nucleus</keyword>
<dbReference type="CDD" id="cd00167">
    <property type="entry name" value="SANT"/>
    <property type="match status" value="1"/>
</dbReference>
<dbReference type="EMBL" id="JBFOLJ010000011">
    <property type="protein sequence ID" value="KAL2495342.1"/>
    <property type="molecule type" value="Genomic_DNA"/>
</dbReference>
<dbReference type="InterPro" id="IPR011009">
    <property type="entry name" value="Kinase-like_dom_sf"/>
</dbReference>
<dbReference type="InterPro" id="IPR015495">
    <property type="entry name" value="Myb_TF_plants"/>
</dbReference>
<evidence type="ECO:0000259" key="7">
    <source>
        <dbReference type="PROSITE" id="PS50090"/>
    </source>
</evidence>
<dbReference type="GO" id="GO:0009653">
    <property type="term" value="P:anatomical structure morphogenesis"/>
    <property type="evidence" value="ECO:0007669"/>
    <property type="project" value="UniProtKB-ARBA"/>
</dbReference>
<organism evidence="9 10">
    <name type="scientific">Forsythia ovata</name>
    <dbReference type="NCBI Taxonomy" id="205694"/>
    <lineage>
        <taxon>Eukaryota</taxon>
        <taxon>Viridiplantae</taxon>
        <taxon>Streptophyta</taxon>
        <taxon>Embryophyta</taxon>
        <taxon>Tracheophyta</taxon>
        <taxon>Spermatophyta</taxon>
        <taxon>Magnoliopsida</taxon>
        <taxon>eudicotyledons</taxon>
        <taxon>Gunneridae</taxon>
        <taxon>Pentapetalae</taxon>
        <taxon>asterids</taxon>
        <taxon>lamiids</taxon>
        <taxon>Lamiales</taxon>
        <taxon>Oleaceae</taxon>
        <taxon>Forsythieae</taxon>
        <taxon>Forsythia</taxon>
    </lineage>
</organism>
<dbReference type="PANTHER" id="PTHR47998:SF67">
    <property type="entry name" value="MYB TRANSCRIPTION FACTOR"/>
    <property type="match status" value="1"/>
</dbReference>
<evidence type="ECO:0000256" key="3">
    <source>
        <dbReference type="ARBA" id="ARBA00023125"/>
    </source>
</evidence>
<keyword evidence="10" id="KW-1185">Reference proteome</keyword>
<dbReference type="Gene3D" id="1.10.10.60">
    <property type="entry name" value="Homeodomain-like"/>
    <property type="match status" value="1"/>
</dbReference>
<comment type="caution">
    <text evidence="9">The sequence shown here is derived from an EMBL/GenBank/DDBJ whole genome shotgun (WGS) entry which is preliminary data.</text>
</comment>
<evidence type="ECO:0000259" key="8">
    <source>
        <dbReference type="PROSITE" id="PS51294"/>
    </source>
</evidence>
<name>A0ABD1S3N3_9LAMI</name>
<dbReference type="GO" id="GO:0003677">
    <property type="term" value="F:DNA binding"/>
    <property type="evidence" value="ECO:0007669"/>
    <property type="project" value="UniProtKB-KW"/>
</dbReference>
<dbReference type="Gene3D" id="3.30.200.20">
    <property type="entry name" value="Phosphorylase Kinase, domain 1"/>
    <property type="match status" value="1"/>
</dbReference>
<keyword evidence="4" id="KW-0804">Transcription</keyword>
<evidence type="ECO:0000256" key="6">
    <source>
        <dbReference type="SAM" id="MobiDB-lite"/>
    </source>
</evidence>
<dbReference type="PROSITE" id="PS50090">
    <property type="entry name" value="MYB_LIKE"/>
    <property type="match status" value="1"/>
</dbReference>
<dbReference type="InterPro" id="IPR017930">
    <property type="entry name" value="Myb_dom"/>
</dbReference>
<keyword evidence="3" id="KW-0238">DNA-binding</keyword>
<dbReference type="SMART" id="SM00717">
    <property type="entry name" value="SANT"/>
    <property type="match status" value="1"/>
</dbReference>
<dbReference type="GO" id="GO:0005634">
    <property type="term" value="C:nucleus"/>
    <property type="evidence" value="ECO:0007669"/>
    <property type="project" value="UniProtKB-SubCell"/>
</dbReference>
<feature type="domain" description="Myb-like" evidence="7">
    <location>
        <begin position="20"/>
        <end position="70"/>
    </location>
</feature>
<evidence type="ECO:0000313" key="9">
    <source>
        <dbReference type="EMBL" id="KAL2495342.1"/>
    </source>
</evidence>